<dbReference type="KEGG" id="mcha:111013454"/>
<dbReference type="Proteomes" id="UP000504603">
    <property type="component" value="Unplaced"/>
</dbReference>
<dbReference type="RefSeq" id="XP_022143596.1">
    <property type="nucleotide sequence ID" value="XM_022287904.1"/>
</dbReference>
<dbReference type="InterPro" id="IPR004242">
    <property type="entry name" value="Transposase_21"/>
</dbReference>
<dbReference type="Pfam" id="PF13960">
    <property type="entry name" value="DUF4218"/>
    <property type="match status" value="1"/>
</dbReference>
<protein>
    <submittedName>
        <fullName evidence="3 4">Uncharacterized protein LOC111013454</fullName>
    </submittedName>
</protein>
<keyword evidence="2" id="KW-1185">Reference proteome</keyword>
<evidence type="ECO:0000313" key="3">
    <source>
        <dbReference type="RefSeq" id="XP_022143595.1"/>
    </source>
</evidence>
<accession>A0A6J1CQR4</accession>
<evidence type="ECO:0000313" key="4">
    <source>
        <dbReference type="RefSeq" id="XP_022143596.1"/>
    </source>
</evidence>
<evidence type="ECO:0000259" key="1">
    <source>
        <dbReference type="Pfam" id="PF13960"/>
    </source>
</evidence>
<reference evidence="3 4" key="1">
    <citation type="submission" date="2025-04" db="UniProtKB">
        <authorList>
            <consortium name="RefSeq"/>
        </authorList>
    </citation>
    <scope>IDENTIFICATION</scope>
    <source>
        <strain evidence="3 4">OHB3-1</strain>
    </source>
</reference>
<evidence type="ECO:0000313" key="5">
    <source>
        <dbReference type="RefSeq" id="XP_022143597.1"/>
    </source>
</evidence>
<dbReference type="RefSeq" id="XP_022143597.1">
    <property type="nucleotide sequence ID" value="XM_022287905.1"/>
</dbReference>
<dbReference type="InterPro" id="IPR025452">
    <property type="entry name" value="DUF4218"/>
</dbReference>
<dbReference type="AlphaFoldDB" id="A0A6J1CQR4"/>
<dbReference type="Pfam" id="PF02992">
    <property type="entry name" value="Transposase_21"/>
    <property type="match status" value="1"/>
</dbReference>
<sequence>MCYMGHRRFLPLDYERRLQPELFDGHIEEELRLEQLSGSDILEQVNQFEEYIFGNSVKERKRAKNWLKKSLFFELPYWGTLMLRHNLDVMHIERNICENMIGTLLNIKGRTKDNLKSRLDLQQMGIRTKLHPVQHENKWHLAASCCTLSLDEKNAFCEYFNTLKVPDGFSSTIGGCVNLKGRKIFGLKSHDYHVIMEYLLPYALQGLMKKDVRDVLIDLSNFFKTLCSKVVKVDDIKIIEDEIIRILCRMEMMFPPSFFDVMVHLLVHLPNEVRISGSVQYRWMYPFERYLSKLKAYVRNRAHPEESIAEGYIAPDIFIPLKLSSIK</sequence>
<dbReference type="PANTHER" id="PTHR48258">
    <property type="entry name" value="DUF4218 DOMAIN-CONTAINING PROTEIN-RELATED"/>
    <property type="match status" value="1"/>
</dbReference>
<dbReference type="OrthoDB" id="1100107at2759"/>
<proteinExistence type="predicted"/>
<dbReference type="RefSeq" id="XP_022143595.1">
    <property type="nucleotide sequence ID" value="XM_022287903.1"/>
</dbReference>
<evidence type="ECO:0000313" key="2">
    <source>
        <dbReference type="Proteomes" id="UP000504603"/>
    </source>
</evidence>
<gene>
    <name evidence="3 4 5" type="primary">LOC111013454</name>
</gene>
<dbReference type="GeneID" id="111013454"/>
<feature type="domain" description="DUF4218" evidence="1">
    <location>
        <begin position="226"/>
        <end position="315"/>
    </location>
</feature>
<organism evidence="2 4">
    <name type="scientific">Momordica charantia</name>
    <name type="common">Bitter gourd</name>
    <name type="synonym">Balsam pear</name>
    <dbReference type="NCBI Taxonomy" id="3673"/>
    <lineage>
        <taxon>Eukaryota</taxon>
        <taxon>Viridiplantae</taxon>
        <taxon>Streptophyta</taxon>
        <taxon>Embryophyta</taxon>
        <taxon>Tracheophyta</taxon>
        <taxon>Spermatophyta</taxon>
        <taxon>Magnoliopsida</taxon>
        <taxon>eudicotyledons</taxon>
        <taxon>Gunneridae</taxon>
        <taxon>Pentapetalae</taxon>
        <taxon>rosids</taxon>
        <taxon>fabids</taxon>
        <taxon>Cucurbitales</taxon>
        <taxon>Cucurbitaceae</taxon>
        <taxon>Momordiceae</taxon>
        <taxon>Momordica</taxon>
    </lineage>
</organism>
<name>A0A6J1CQR4_MOMCH</name>